<dbReference type="GO" id="GO:0003723">
    <property type="term" value="F:RNA binding"/>
    <property type="evidence" value="ECO:0007669"/>
    <property type="project" value="UniProtKB-KW"/>
</dbReference>
<dbReference type="InterPro" id="IPR043519">
    <property type="entry name" value="NT_sf"/>
</dbReference>
<dbReference type="GO" id="GO:0046872">
    <property type="term" value="F:metal ion binding"/>
    <property type="evidence" value="ECO:0007669"/>
    <property type="project" value="UniProtKB-KW"/>
</dbReference>
<sequence>MMDIIPLKNLIPEYDRFHDFVLSSGCDVYLVGGAIRDYLIGLKSSGQIKDFDFIVFGDSQKFAKRWATELPGTLVVLDEEERIYRVVRGKAVFDFSSPKGDNHISDAEARDFTINTLRVDIIEKNTILDPTNTGRNDIEKGIIRTAHEDTFKDDPLRLVRAFRFMATLPGFKIEEETLNRIGRYKGLIKNSAKERLGEEFVKLFLGSYSYSSIVLMDQSRLLGVIFPEVETMRGVSQNRYHSEDVWGHSLLCLKEAESIVERPEAQFPERGDFLRDYLNASVSGGWTRSSLIKFTALFHDAGKPETKGEKTNRSEVNGMGEKDATFYGHENRGANIFKNIAKRIILGRKVAKMGTDLIKNHMRLLSLASAEKVSERGIGRLLRDVGKDIPGLLILGLADTLAGKMDTFNNDRLKRNRELIENIFSAFDRVYNGGRPILPLISGREIMALTGIEEGIKVGKLKSEILLSQTTGTIRTKEEAICLLSDLMEKRNKTK</sequence>
<dbReference type="AlphaFoldDB" id="A0A9D8KE36"/>
<dbReference type="Pfam" id="PF01743">
    <property type="entry name" value="PolyA_pol"/>
    <property type="match status" value="1"/>
</dbReference>
<organism evidence="15 16">
    <name type="scientific">Candidatus Zymogenus saltonus</name>
    <dbReference type="NCBI Taxonomy" id="2844893"/>
    <lineage>
        <taxon>Bacteria</taxon>
        <taxon>Deltaproteobacteria</taxon>
        <taxon>Candidatus Zymogenia</taxon>
        <taxon>Candidatus Zymogeniales</taxon>
        <taxon>Candidatus Zymogenaceae</taxon>
        <taxon>Candidatus Zymogenus</taxon>
    </lineage>
</organism>
<dbReference type="EMBL" id="JAFGIX010000025">
    <property type="protein sequence ID" value="MBN1572565.1"/>
    <property type="molecule type" value="Genomic_DNA"/>
</dbReference>
<keyword evidence="10 11" id="KW-0694">RNA-binding</keyword>
<evidence type="ECO:0000259" key="14">
    <source>
        <dbReference type="Pfam" id="PF12627"/>
    </source>
</evidence>
<evidence type="ECO:0000256" key="6">
    <source>
        <dbReference type="ARBA" id="ARBA00022741"/>
    </source>
</evidence>
<keyword evidence="7" id="KW-0692">RNA repair</keyword>
<dbReference type="InterPro" id="IPR050124">
    <property type="entry name" value="tRNA_CCA-adding_enzyme"/>
</dbReference>
<dbReference type="SUPFAM" id="SSF81891">
    <property type="entry name" value="Poly A polymerase C-terminal region-like"/>
    <property type="match status" value="1"/>
</dbReference>
<feature type="domain" description="tRNA nucleotidyltransferase/poly(A) polymerase RNA and SrmB- binding" evidence="14">
    <location>
        <begin position="170"/>
        <end position="230"/>
    </location>
</feature>
<evidence type="ECO:0000256" key="9">
    <source>
        <dbReference type="ARBA" id="ARBA00022842"/>
    </source>
</evidence>
<keyword evidence="6" id="KW-0547">Nucleotide-binding</keyword>
<reference evidence="15" key="1">
    <citation type="journal article" date="2021" name="Environ. Microbiol.">
        <title>Genomic characterization of three novel Desulfobacterota classes expand the metabolic and phylogenetic diversity of the phylum.</title>
        <authorList>
            <person name="Murphy C.L."/>
            <person name="Biggerstaff J."/>
            <person name="Eichhorn A."/>
            <person name="Ewing E."/>
            <person name="Shahan R."/>
            <person name="Soriano D."/>
            <person name="Stewart S."/>
            <person name="VanMol K."/>
            <person name="Walker R."/>
            <person name="Walters P."/>
            <person name="Elshahed M.S."/>
            <person name="Youssef N.H."/>
        </authorList>
    </citation>
    <scope>NUCLEOTIDE SEQUENCE</scope>
    <source>
        <strain evidence="15">Zod_Metabat.24</strain>
    </source>
</reference>
<dbReference type="SUPFAM" id="SSF81301">
    <property type="entry name" value="Nucleotidyltransferase"/>
    <property type="match status" value="1"/>
</dbReference>
<comment type="cofactor">
    <cofactor evidence="1">
        <name>Mg(2+)</name>
        <dbReference type="ChEBI" id="CHEBI:18420"/>
    </cofactor>
</comment>
<evidence type="ECO:0000256" key="1">
    <source>
        <dbReference type="ARBA" id="ARBA00001946"/>
    </source>
</evidence>
<dbReference type="GO" id="GO:0042245">
    <property type="term" value="P:RNA repair"/>
    <property type="evidence" value="ECO:0007669"/>
    <property type="project" value="UniProtKB-KW"/>
</dbReference>
<dbReference type="Gene3D" id="1.10.3090.10">
    <property type="entry name" value="cca-adding enzyme, domain 2"/>
    <property type="match status" value="1"/>
</dbReference>
<accession>A0A9D8KE36</accession>
<keyword evidence="9" id="KW-0460">Magnesium</keyword>
<evidence type="ECO:0000259" key="12">
    <source>
        <dbReference type="Pfam" id="PF01743"/>
    </source>
</evidence>
<dbReference type="GO" id="GO:0016779">
    <property type="term" value="F:nucleotidyltransferase activity"/>
    <property type="evidence" value="ECO:0007669"/>
    <property type="project" value="UniProtKB-KW"/>
</dbReference>
<evidence type="ECO:0000256" key="8">
    <source>
        <dbReference type="ARBA" id="ARBA00022840"/>
    </source>
</evidence>
<keyword evidence="4" id="KW-0548">Nucleotidyltransferase</keyword>
<keyword evidence="5" id="KW-0479">Metal-binding</keyword>
<evidence type="ECO:0000256" key="11">
    <source>
        <dbReference type="RuleBase" id="RU003953"/>
    </source>
</evidence>
<evidence type="ECO:0000256" key="4">
    <source>
        <dbReference type="ARBA" id="ARBA00022695"/>
    </source>
</evidence>
<keyword evidence="2 11" id="KW-0808">Transferase</keyword>
<keyword evidence="8" id="KW-0067">ATP-binding</keyword>
<dbReference type="GO" id="GO:0005524">
    <property type="term" value="F:ATP binding"/>
    <property type="evidence" value="ECO:0007669"/>
    <property type="project" value="UniProtKB-KW"/>
</dbReference>
<proteinExistence type="inferred from homology"/>
<dbReference type="PANTHER" id="PTHR47545">
    <property type="entry name" value="MULTIFUNCTIONAL CCA PROTEIN"/>
    <property type="match status" value="1"/>
</dbReference>
<reference evidence="15" key="2">
    <citation type="submission" date="2021-01" db="EMBL/GenBank/DDBJ databases">
        <authorList>
            <person name="Hahn C.R."/>
            <person name="Youssef N.H."/>
            <person name="Elshahed M."/>
        </authorList>
    </citation>
    <scope>NUCLEOTIDE SEQUENCE</scope>
    <source>
        <strain evidence="15">Zod_Metabat.24</strain>
    </source>
</reference>
<name>A0A9D8KE36_9DELT</name>
<comment type="similarity">
    <text evidence="11">Belongs to the tRNA nucleotidyltransferase/poly(A) polymerase family.</text>
</comment>
<evidence type="ECO:0000256" key="10">
    <source>
        <dbReference type="ARBA" id="ARBA00022884"/>
    </source>
</evidence>
<dbReference type="InterPro" id="IPR032828">
    <property type="entry name" value="PolyA_RNA-bd"/>
</dbReference>
<gene>
    <name evidence="15" type="ORF">JW984_05135</name>
</gene>
<dbReference type="Pfam" id="PF12627">
    <property type="entry name" value="PolyA_pol_RNAbd"/>
    <property type="match status" value="1"/>
</dbReference>
<dbReference type="Pfam" id="PF01966">
    <property type="entry name" value="HD"/>
    <property type="match status" value="1"/>
</dbReference>
<dbReference type="InterPro" id="IPR006674">
    <property type="entry name" value="HD_domain"/>
</dbReference>
<evidence type="ECO:0000259" key="13">
    <source>
        <dbReference type="Pfam" id="PF01966"/>
    </source>
</evidence>
<protein>
    <submittedName>
        <fullName evidence="15">HD domain-containing protein</fullName>
    </submittedName>
</protein>
<dbReference type="InterPro" id="IPR002646">
    <property type="entry name" value="PolA_pol_head_dom"/>
</dbReference>
<feature type="domain" description="HD" evidence="13">
    <location>
        <begin position="248"/>
        <end position="401"/>
    </location>
</feature>
<dbReference type="PANTHER" id="PTHR47545:SF1">
    <property type="entry name" value="MULTIFUNCTIONAL CCA PROTEIN"/>
    <property type="match status" value="1"/>
</dbReference>
<keyword evidence="3" id="KW-0819">tRNA processing</keyword>
<dbReference type="Gene3D" id="3.30.460.10">
    <property type="entry name" value="Beta Polymerase, domain 2"/>
    <property type="match status" value="1"/>
</dbReference>
<comment type="caution">
    <text evidence="15">The sequence shown here is derived from an EMBL/GenBank/DDBJ whole genome shotgun (WGS) entry which is preliminary data.</text>
</comment>
<evidence type="ECO:0000256" key="7">
    <source>
        <dbReference type="ARBA" id="ARBA00022800"/>
    </source>
</evidence>
<evidence type="ECO:0000256" key="2">
    <source>
        <dbReference type="ARBA" id="ARBA00022679"/>
    </source>
</evidence>
<evidence type="ECO:0000313" key="15">
    <source>
        <dbReference type="EMBL" id="MBN1572565.1"/>
    </source>
</evidence>
<dbReference type="Proteomes" id="UP000809273">
    <property type="component" value="Unassembled WGS sequence"/>
</dbReference>
<evidence type="ECO:0000313" key="16">
    <source>
        <dbReference type="Proteomes" id="UP000809273"/>
    </source>
</evidence>
<evidence type="ECO:0000256" key="3">
    <source>
        <dbReference type="ARBA" id="ARBA00022694"/>
    </source>
</evidence>
<dbReference type="GO" id="GO:0008033">
    <property type="term" value="P:tRNA processing"/>
    <property type="evidence" value="ECO:0007669"/>
    <property type="project" value="UniProtKB-KW"/>
</dbReference>
<feature type="domain" description="Poly A polymerase head" evidence="12">
    <location>
        <begin position="28"/>
        <end position="144"/>
    </location>
</feature>
<evidence type="ECO:0000256" key="5">
    <source>
        <dbReference type="ARBA" id="ARBA00022723"/>
    </source>
</evidence>